<proteinExistence type="predicted"/>
<dbReference type="Gene3D" id="3.10.520.10">
    <property type="entry name" value="ApbE-like domains"/>
    <property type="match status" value="1"/>
</dbReference>
<gene>
    <name evidence="1" type="ORF">FC72_GL001360</name>
</gene>
<evidence type="ECO:0000313" key="1">
    <source>
        <dbReference type="EMBL" id="KRK65292.1"/>
    </source>
</evidence>
<organism evidence="1 2">
    <name type="scientific">Companilactobacillus tucceti DSM 20183</name>
    <dbReference type="NCBI Taxonomy" id="1423811"/>
    <lineage>
        <taxon>Bacteria</taxon>
        <taxon>Bacillati</taxon>
        <taxon>Bacillota</taxon>
        <taxon>Bacilli</taxon>
        <taxon>Lactobacillales</taxon>
        <taxon>Lactobacillaceae</taxon>
        <taxon>Companilactobacillus</taxon>
    </lineage>
</organism>
<protein>
    <submittedName>
        <fullName evidence="1">Thiamine biosynthesis membrane-associated lipoprotein</fullName>
    </submittedName>
</protein>
<comment type="caution">
    <text evidence="1">The sequence shown here is derived from an EMBL/GenBank/DDBJ whole genome shotgun (WGS) entry which is preliminary data.</text>
</comment>
<name>A0A0R1J239_9LACO</name>
<dbReference type="EMBL" id="AZDG01000003">
    <property type="protein sequence ID" value="KRK65292.1"/>
    <property type="molecule type" value="Genomic_DNA"/>
</dbReference>
<reference evidence="1 2" key="1">
    <citation type="journal article" date="2015" name="Genome Announc.">
        <title>Expanding the biotechnology potential of lactobacilli through comparative genomics of 213 strains and associated genera.</title>
        <authorList>
            <person name="Sun Z."/>
            <person name="Harris H.M."/>
            <person name="McCann A."/>
            <person name="Guo C."/>
            <person name="Argimon S."/>
            <person name="Zhang W."/>
            <person name="Yang X."/>
            <person name="Jeffery I.B."/>
            <person name="Cooney J.C."/>
            <person name="Kagawa T.F."/>
            <person name="Liu W."/>
            <person name="Song Y."/>
            <person name="Salvetti E."/>
            <person name="Wrobel A."/>
            <person name="Rasinkangas P."/>
            <person name="Parkhill J."/>
            <person name="Rea M.C."/>
            <person name="O'Sullivan O."/>
            <person name="Ritari J."/>
            <person name="Douillard F.P."/>
            <person name="Paul Ross R."/>
            <person name="Yang R."/>
            <person name="Briner A.E."/>
            <person name="Felis G.E."/>
            <person name="de Vos W.M."/>
            <person name="Barrangou R."/>
            <person name="Klaenhammer T.R."/>
            <person name="Caufield P.W."/>
            <person name="Cui Y."/>
            <person name="Zhang H."/>
            <person name="O'Toole P.W."/>
        </authorList>
    </citation>
    <scope>NUCLEOTIDE SEQUENCE [LARGE SCALE GENOMIC DNA]</scope>
    <source>
        <strain evidence="1 2">DSM 20183</strain>
    </source>
</reference>
<dbReference type="OrthoDB" id="9778595at2"/>
<dbReference type="PATRIC" id="fig|1423811.3.peg.1384"/>
<keyword evidence="2" id="KW-1185">Reference proteome</keyword>
<dbReference type="Proteomes" id="UP000050929">
    <property type="component" value="Unassembled WGS sequence"/>
</dbReference>
<dbReference type="InterPro" id="IPR003374">
    <property type="entry name" value="ApbE-like_sf"/>
</dbReference>
<dbReference type="STRING" id="1423811.FC72_GL001360"/>
<dbReference type="SUPFAM" id="SSF143631">
    <property type="entry name" value="ApbE-like"/>
    <property type="match status" value="1"/>
</dbReference>
<dbReference type="AlphaFoldDB" id="A0A0R1J239"/>
<accession>A0A0R1J239</accession>
<evidence type="ECO:0000313" key="2">
    <source>
        <dbReference type="Proteomes" id="UP000050929"/>
    </source>
</evidence>
<keyword evidence="1" id="KW-0449">Lipoprotein</keyword>
<dbReference type="RefSeq" id="WP_057764276.1">
    <property type="nucleotide sequence ID" value="NZ_AZDG01000003.1"/>
</dbReference>
<sequence length="263" mass="29668">MVEKYNSLSCKVGETNNQYSIKLITSDNNESVKELFKNASKNIENYLIEMDKEFSPERKDSLISKFQSGSQKPLIESDAFSDIYTQTVIAEQMTHHYFSTNFGSKYDPTELIKGWIIDEGFNKYLKPLLNKSDIVAVKFNDSSNIKISTKSGSDYRWVVNIPKPDSDKIAATYYLQNASISTLQDKDVKHALISNKSHIQQVTVINSNVTDARVWAIAGLAVGTKEFPKLISEAHLTGMMIDKKLGNINFREGSLGDILIKKY</sequence>